<evidence type="ECO:0000313" key="3">
    <source>
        <dbReference type="Proteomes" id="UP000262477"/>
    </source>
</evidence>
<reference evidence="2 3" key="1">
    <citation type="submission" date="2018-08" db="EMBL/GenBank/DDBJ databases">
        <title>Streptomyces NEAU-D10 sp. nov., a novel Actinomycete isolated from soil.</title>
        <authorList>
            <person name="Jin L."/>
        </authorList>
    </citation>
    <scope>NUCLEOTIDE SEQUENCE [LARGE SCALE GENOMIC DNA]</scope>
    <source>
        <strain evidence="2 3">NEAU-D10</strain>
    </source>
</reference>
<evidence type="ECO:0000256" key="1">
    <source>
        <dbReference type="SAM" id="MobiDB-lite"/>
    </source>
</evidence>
<protein>
    <submittedName>
        <fullName evidence="2">Uncharacterized protein</fullName>
    </submittedName>
</protein>
<gene>
    <name evidence="2" type="ORF">DY245_15580</name>
</gene>
<sequence length="139" mass="14843">MAVRALGEMSIRFVLGAAHGPANLVLRAVLCNCVAADEVNQEKRLKKAQGFPPGADFRDVWLTFSPAGGVWSTLLPAAAEASGLALLQGLVVRLCLLQDDPGFAALEQRRGVDYRRGLPPPRPAIPGSQHLTARRPVVL</sequence>
<comment type="caution">
    <text evidence="2">The sequence shown here is derived from an EMBL/GenBank/DDBJ whole genome shotgun (WGS) entry which is preliminary data.</text>
</comment>
<name>A0A371Q459_STRIH</name>
<dbReference type="AlphaFoldDB" id="A0A371Q459"/>
<feature type="region of interest" description="Disordered" evidence="1">
    <location>
        <begin position="114"/>
        <end position="139"/>
    </location>
</feature>
<evidence type="ECO:0000313" key="2">
    <source>
        <dbReference type="EMBL" id="REK89462.1"/>
    </source>
</evidence>
<dbReference type="EMBL" id="QUAC01000123">
    <property type="protein sequence ID" value="REK89462.1"/>
    <property type="molecule type" value="Genomic_DNA"/>
</dbReference>
<dbReference type="Proteomes" id="UP000262477">
    <property type="component" value="Unassembled WGS sequence"/>
</dbReference>
<accession>A0A371Q459</accession>
<organism evidence="2 3">
    <name type="scientific">Streptomyces inhibens</name>
    <dbReference type="NCBI Taxonomy" id="2293571"/>
    <lineage>
        <taxon>Bacteria</taxon>
        <taxon>Bacillati</taxon>
        <taxon>Actinomycetota</taxon>
        <taxon>Actinomycetes</taxon>
        <taxon>Kitasatosporales</taxon>
        <taxon>Streptomycetaceae</taxon>
        <taxon>Streptomyces</taxon>
    </lineage>
</organism>
<proteinExistence type="predicted"/>
<keyword evidence="3" id="KW-1185">Reference proteome</keyword>